<evidence type="ECO:0000256" key="1">
    <source>
        <dbReference type="ARBA" id="ARBA00004572"/>
    </source>
</evidence>
<dbReference type="PANTHER" id="PTHR12504">
    <property type="entry name" value="MITOCHONDRIAL IMPORT RECEPTOR SUBUNIT TOM22"/>
    <property type="match status" value="1"/>
</dbReference>
<reference evidence="14 15" key="1">
    <citation type="submission" date="2016-04" db="EMBL/GenBank/DDBJ databases">
        <title>The genome of Intoshia linei affirms orthonectids as highly simplified spiralians.</title>
        <authorList>
            <person name="Mikhailov K.V."/>
            <person name="Slusarev G.S."/>
            <person name="Nikitin M.A."/>
            <person name="Logacheva M.D."/>
            <person name="Penin A."/>
            <person name="Aleoshin V."/>
            <person name="Panchin Y.V."/>
        </authorList>
    </citation>
    <scope>NUCLEOTIDE SEQUENCE [LARGE SCALE GENOMIC DNA]</scope>
    <source>
        <strain evidence="14">Intl2013</strain>
        <tissue evidence="14">Whole animal</tissue>
    </source>
</reference>
<keyword evidence="6" id="KW-1000">Mitochondrion outer membrane</keyword>
<comment type="caution">
    <text evidence="14">The sequence shown here is derived from an EMBL/GenBank/DDBJ whole genome shotgun (WGS) entry which is preliminary data.</text>
</comment>
<keyword evidence="8 13" id="KW-1133">Transmembrane helix</keyword>
<dbReference type="Pfam" id="PF04281">
    <property type="entry name" value="Tom22"/>
    <property type="match status" value="1"/>
</dbReference>
<evidence type="ECO:0000256" key="7">
    <source>
        <dbReference type="ARBA" id="ARBA00022927"/>
    </source>
</evidence>
<comment type="similarity">
    <text evidence="2">Belongs to the Tom22 family.</text>
</comment>
<dbReference type="CDD" id="cd22884">
    <property type="entry name" value="TOM22"/>
    <property type="match status" value="1"/>
</dbReference>
<evidence type="ECO:0000256" key="12">
    <source>
        <dbReference type="ARBA" id="ARBA00023170"/>
    </source>
</evidence>
<keyword evidence="12" id="KW-0675">Receptor</keyword>
<sequence length="101" mass="11673">MPKLIEHDEPDETFSERFSALSEIFPKSVQNAFVYSNEKFKTIFNFSKNTLWVTTTTLSVLVLPFVVCNEYAAVHSQQRDEKNRVLFGPDAKCNPERPNLM</sequence>
<gene>
    <name evidence="14" type="ORF">A3Q56_03748</name>
</gene>
<evidence type="ECO:0000256" key="4">
    <source>
        <dbReference type="ARBA" id="ARBA00022448"/>
    </source>
</evidence>
<protein>
    <recommendedName>
        <fullName evidence="3">Mitochondrial import receptor subunit TOM22 homolog</fullName>
    </recommendedName>
</protein>
<keyword evidence="5 13" id="KW-0812">Transmembrane</keyword>
<keyword evidence="7" id="KW-0653">Protein transport</keyword>
<accession>A0A177B4G7</accession>
<evidence type="ECO:0000256" key="6">
    <source>
        <dbReference type="ARBA" id="ARBA00022787"/>
    </source>
</evidence>
<dbReference type="GO" id="GO:0006886">
    <property type="term" value="P:intracellular protein transport"/>
    <property type="evidence" value="ECO:0007669"/>
    <property type="project" value="InterPro"/>
</dbReference>
<dbReference type="EMBL" id="LWCA01000471">
    <property type="protein sequence ID" value="OAF68304.1"/>
    <property type="molecule type" value="Genomic_DNA"/>
</dbReference>
<comment type="subcellular location">
    <subcellularLocation>
        <location evidence="1">Mitochondrion outer membrane</location>
        <topology evidence="1">Single-pass membrane protein</topology>
    </subcellularLocation>
</comment>
<dbReference type="GO" id="GO:0005741">
    <property type="term" value="C:mitochondrial outer membrane"/>
    <property type="evidence" value="ECO:0007669"/>
    <property type="project" value="UniProtKB-SubCell"/>
</dbReference>
<evidence type="ECO:0000313" key="14">
    <source>
        <dbReference type="EMBL" id="OAF68304.1"/>
    </source>
</evidence>
<name>A0A177B4G7_9BILA</name>
<evidence type="ECO:0000313" key="15">
    <source>
        <dbReference type="Proteomes" id="UP000078046"/>
    </source>
</evidence>
<dbReference type="InterPro" id="IPR005683">
    <property type="entry name" value="Tom22"/>
</dbReference>
<feature type="transmembrane region" description="Helical" evidence="13">
    <location>
        <begin position="51"/>
        <end position="74"/>
    </location>
</feature>
<evidence type="ECO:0000256" key="3">
    <source>
        <dbReference type="ARBA" id="ARBA00016229"/>
    </source>
</evidence>
<evidence type="ECO:0000256" key="5">
    <source>
        <dbReference type="ARBA" id="ARBA00022692"/>
    </source>
</evidence>
<proteinExistence type="inferred from homology"/>
<keyword evidence="4" id="KW-0813">Transport</keyword>
<evidence type="ECO:0000256" key="2">
    <source>
        <dbReference type="ARBA" id="ARBA00009874"/>
    </source>
</evidence>
<keyword evidence="15" id="KW-1185">Reference proteome</keyword>
<dbReference type="PANTHER" id="PTHR12504:SF0">
    <property type="entry name" value="MITOCHONDRIAL IMPORT RECEPTOR SUBUNIT TOM22 HOMOLOG"/>
    <property type="match status" value="1"/>
</dbReference>
<dbReference type="Proteomes" id="UP000078046">
    <property type="component" value="Unassembled WGS sequence"/>
</dbReference>
<evidence type="ECO:0000256" key="10">
    <source>
        <dbReference type="ARBA" id="ARBA00023128"/>
    </source>
</evidence>
<organism evidence="14 15">
    <name type="scientific">Intoshia linei</name>
    <dbReference type="NCBI Taxonomy" id="1819745"/>
    <lineage>
        <taxon>Eukaryota</taxon>
        <taxon>Metazoa</taxon>
        <taxon>Spiralia</taxon>
        <taxon>Lophotrochozoa</taxon>
        <taxon>Mesozoa</taxon>
        <taxon>Orthonectida</taxon>
        <taxon>Rhopaluridae</taxon>
        <taxon>Intoshia</taxon>
    </lineage>
</organism>
<keyword evidence="11 13" id="KW-0472">Membrane</keyword>
<evidence type="ECO:0000256" key="8">
    <source>
        <dbReference type="ARBA" id="ARBA00022989"/>
    </source>
</evidence>
<dbReference type="OrthoDB" id="10016939at2759"/>
<evidence type="ECO:0000256" key="13">
    <source>
        <dbReference type="SAM" id="Phobius"/>
    </source>
</evidence>
<keyword evidence="9" id="KW-0811">Translocation</keyword>
<evidence type="ECO:0000256" key="9">
    <source>
        <dbReference type="ARBA" id="ARBA00023010"/>
    </source>
</evidence>
<dbReference type="AlphaFoldDB" id="A0A177B4G7"/>
<evidence type="ECO:0000256" key="11">
    <source>
        <dbReference type="ARBA" id="ARBA00023136"/>
    </source>
</evidence>
<keyword evidence="10" id="KW-0496">Mitochondrion</keyword>